<keyword evidence="3 4" id="KW-0539">Nucleus</keyword>
<dbReference type="PROSITE" id="PS51477">
    <property type="entry name" value="PAH"/>
    <property type="match status" value="3"/>
</dbReference>
<dbReference type="GO" id="GO:0000122">
    <property type="term" value="P:negative regulation of transcription by RNA polymerase II"/>
    <property type="evidence" value="ECO:0007669"/>
    <property type="project" value="TreeGrafter"/>
</dbReference>
<dbReference type="EMBL" id="JAUCMV010000001">
    <property type="protein sequence ID" value="KAK0425906.1"/>
    <property type="molecule type" value="Genomic_DNA"/>
</dbReference>
<dbReference type="Proteomes" id="UP001175271">
    <property type="component" value="Unassembled WGS sequence"/>
</dbReference>
<evidence type="ECO:0000256" key="2">
    <source>
        <dbReference type="ARBA" id="ARBA00022491"/>
    </source>
</evidence>
<proteinExistence type="predicted"/>
<dbReference type="InterPro" id="IPR031693">
    <property type="entry name" value="Sin3_C"/>
</dbReference>
<feature type="region of interest" description="Disordered" evidence="5">
    <location>
        <begin position="1008"/>
        <end position="1034"/>
    </location>
</feature>
<organism evidence="7 8">
    <name type="scientific">Steinernema hermaphroditum</name>
    <dbReference type="NCBI Taxonomy" id="289476"/>
    <lineage>
        <taxon>Eukaryota</taxon>
        <taxon>Metazoa</taxon>
        <taxon>Ecdysozoa</taxon>
        <taxon>Nematoda</taxon>
        <taxon>Chromadorea</taxon>
        <taxon>Rhabditida</taxon>
        <taxon>Tylenchina</taxon>
        <taxon>Panagrolaimomorpha</taxon>
        <taxon>Strongyloidoidea</taxon>
        <taxon>Steinernematidae</taxon>
        <taxon>Steinernema</taxon>
    </lineage>
</organism>
<name>A0AA39ILP2_9BILA</name>
<dbReference type="InterPro" id="IPR036600">
    <property type="entry name" value="PAH_sf"/>
</dbReference>
<dbReference type="Pfam" id="PF02671">
    <property type="entry name" value="PAH"/>
    <property type="match status" value="3"/>
</dbReference>
<feature type="region of interest" description="Disordered" evidence="5">
    <location>
        <begin position="120"/>
        <end position="193"/>
    </location>
</feature>
<evidence type="ECO:0000259" key="6">
    <source>
        <dbReference type="SMART" id="SM00761"/>
    </source>
</evidence>
<comment type="subcellular location">
    <subcellularLocation>
        <location evidence="1 4">Nucleus</location>
    </subcellularLocation>
</comment>
<keyword evidence="8" id="KW-1185">Reference proteome</keyword>
<evidence type="ECO:0000313" key="8">
    <source>
        <dbReference type="Proteomes" id="UP001175271"/>
    </source>
</evidence>
<dbReference type="GO" id="GO:0003714">
    <property type="term" value="F:transcription corepressor activity"/>
    <property type="evidence" value="ECO:0007669"/>
    <property type="project" value="InterPro"/>
</dbReference>
<reference evidence="7" key="1">
    <citation type="submission" date="2023-06" db="EMBL/GenBank/DDBJ databases">
        <title>Genomic analysis of the entomopathogenic nematode Steinernema hermaphroditum.</title>
        <authorList>
            <person name="Schwarz E.M."/>
            <person name="Heppert J.K."/>
            <person name="Baniya A."/>
            <person name="Schwartz H.T."/>
            <person name="Tan C.-H."/>
            <person name="Antoshechkin I."/>
            <person name="Sternberg P.W."/>
            <person name="Goodrich-Blair H."/>
            <person name="Dillman A.R."/>
        </authorList>
    </citation>
    <scope>NUCLEOTIDE SEQUENCE</scope>
    <source>
        <strain evidence="7">PS9179</strain>
        <tissue evidence="7">Whole animal</tissue>
    </source>
</reference>
<feature type="region of interest" description="Disordered" evidence="5">
    <location>
        <begin position="716"/>
        <end position="779"/>
    </location>
</feature>
<dbReference type="PANTHER" id="PTHR12346:SF0">
    <property type="entry name" value="SIN3A, ISOFORM G"/>
    <property type="match status" value="1"/>
</dbReference>
<dbReference type="Pfam" id="PF08295">
    <property type="entry name" value="Sin3_corepress"/>
    <property type="match status" value="1"/>
</dbReference>
<dbReference type="InterPro" id="IPR003822">
    <property type="entry name" value="PAH"/>
</dbReference>
<dbReference type="SUPFAM" id="SSF47762">
    <property type="entry name" value="PAH2 domain"/>
    <property type="match status" value="3"/>
</dbReference>
<dbReference type="InterPro" id="IPR013194">
    <property type="entry name" value="HDAC_interact_dom"/>
</dbReference>
<dbReference type="SMART" id="SM00761">
    <property type="entry name" value="HDAC_interact"/>
    <property type="match status" value="1"/>
</dbReference>
<dbReference type="PANTHER" id="PTHR12346">
    <property type="entry name" value="SIN3B-RELATED"/>
    <property type="match status" value="1"/>
</dbReference>
<dbReference type="Gene3D" id="1.20.1160.11">
    <property type="entry name" value="Paired amphipathic helix"/>
    <property type="match status" value="3"/>
</dbReference>
<sequence>MDPAKAGGAAVHVNGSAQGAQPRMGVQRVRKLKVEDALTYLDQVKCQFQDRPVVYSDFLDIMKDFKSQAIDTPGVIRRVSRLFRGRPNLIIGFNTFLPQGFVIRVQHDSSILIDHPDGTMQAIDDIEDPTDPQPSQANGRQAASGSPKTRAGSAKEVTPPSASRESVARESSSVPSDKAEMTPAAAPRSASLQETPRNQFDYALVYVNKIKERFANRPEVYQTFLQILQRYQKMPSMGDPNTAVTGEGEVYKHVTKLFENDPDLLQEFSSFLTSQTGGIMSKTVEPLAARSVSPTVKRPAEEEIFEPSASKKAKLESAVNYNSFRSDVVNFVSSEDIVFFDKVENSMSRESFANFLRILALYTKSIISRAELIDQTQRFFNEHSQLKKEFKELLHRTFEKDPKQRAFDALRKRSMPTEEKAIIDYATCKRFGISYRAIPEGRPLAQCTGRSDLCKEVLNDVWVSFPSWSSEDTSNVSSKKTVHEEFIYRTEEERFELDIVIEVNKSAIDLLSHIEMKMKKMKPDDLAKLRFDDRFGGKSSSLMRRAMKRLYGEHANKMLEGLMYSPSIAVPRVLGRMRDKHREWIEAQKQFNRVWREQIEKNYAKSLDHQAASLKSSDMKMLKSKSLIHHIENLYDERMAQLSETNPNGTSDVDGPEMYMVYCKDRNVIYDVNDLLIHHVKRLPNLQKEEKQVVKVHVKKTLLELFGLEAQLLSDDEETTAGEEDIGEKSEEKAKRRPVRKSLAERNKMPKKGKTATKNSKSSKTLKTSKNSHKHRKSVKAAMNAPYKYRLFFGSNVWLMFMRLHHILADRLMVLKRETENMTIEYKDSLRLRAEQERIYKKYGKGVESHETNAADTNRGLLLLKPALQSPKNFYKKVLESVKNLLDGQMESSAFEDCMRSMFETRAYLTFTMDKIVVQMGKYLQQMINDQTNLKCFELYQKMKPTVARNFMDLKRKNKKKKMLSICEKDQKYQSQAEILLRNQNCFKMFYLNAASPVISVEYINTETAESDEEEEDKEQTPTVSGVKSTEQSSEEDKLFVHQYAKEDVVAKFDPVEVGKSVLLRRNITKSKSRPTLKDDKLWADERLQASLKPKIQFVAGTFDLMVRQSARQRASARQHASVVHRNNAFNTFHQKFLDQHRDSLDFEWFMKDAASYRVSCKKFPYLKHKKYYTLKKSDPKSDQP</sequence>
<feature type="compositionally biased region" description="Low complexity" evidence="5">
    <location>
        <begin position="756"/>
        <end position="769"/>
    </location>
</feature>
<feature type="compositionally biased region" description="Polar residues" evidence="5">
    <location>
        <begin position="133"/>
        <end position="147"/>
    </location>
</feature>
<evidence type="ECO:0000313" key="7">
    <source>
        <dbReference type="EMBL" id="KAK0425906.1"/>
    </source>
</evidence>
<evidence type="ECO:0000256" key="4">
    <source>
        <dbReference type="PROSITE-ProRule" id="PRU00810"/>
    </source>
</evidence>
<feature type="compositionally biased region" description="Acidic residues" evidence="5">
    <location>
        <begin position="716"/>
        <end position="726"/>
    </location>
</feature>
<accession>A0AA39ILP2</accession>
<feature type="compositionally biased region" description="Basic residues" evidence="5">
    <location>
        <begin position="770"/>
        <end position="779"/>
    </location>
</feature>
<feature type="domain" description="Histone deacetylase interacting" evidence="6">
    <location>
        <begin position="427"/>
        <end position="528"/>
    </location>
</feature>
<dbReference type="FunFam" id="1.20.1160.11:FF:000001">
    <property type="entry name" value="Paired amphipathic helix protein Sin3"/>
    <property type="match status" value="1"/>
</dbReference>
<evidence type="ECO:0000256" key="3">
    <source>
        <dbReference type="ARBA" id="ARBA00023242"/>
    </source>
</evidence>
<keyword evidence="2" id="KW-0678">Repressor</keyword>
<comment type="caution">
    <text evidence="7">The sequence shown here is derived from an EMBL/GenBank/DDBJ whole genome shotgun (WGS) entry which is preliminary data.</text>
</comment>
<dbReference type="AlphaFoldDB" id="A0AA39ILP2"/>
<dbReference type="InterPro" id="IPR039774">
    <property type="entry name" value="Sin3-like"/>
</dbReference>
<feature type="compositionally biased region" description="Acidic residues" evidence="5">
    <location>
        <begin position="1009"/>
        <end position="1018"/>
    </location>
</feature>
<evidence type="ECO:0000256" key="5">
    <source>
        <dbReference type="SAM" id="MobiDB-lite"/>
    </source>
</evidence>
<protein>
    <recommendedName>
        <fullName evidence="6">Histone deacetylase interacting domain-containing protein</fullName>
    </recommendedName>
</protein>
<dbReference type="GO" id="GO:0070822">
    <property type="term" value="C:Sin3-type complex"/>
    <property type="evidence" value="ECO:0007669"/>
    <property type="project" value="TreeGrafter"/>
</dbReference>
<dbReference type="Pfam" id="PF16879">
    <property type="entry name" value="Sin3a_C"/>
    <property type="match status" value="1"/>
</dbReference>
<feature type="compositionally biased region" description="Low complexity" evidence="5">
    <location>
        <begin position="160"/>
        <end position="176"/>
    </location>
</feature>
<evidence type="ECO:0000256" key="1">
    <source>
        <dbReference type="ARBA" id="ARBA00004123"/>
    </source>
</evidence>
<gene>
    <name evidence="7" type="ORF">QR680_009450</name>
</gene>